<organism evidence="2 3">
    <name type="scientific">Chloropicon roscoffensis</name>
    <dbReference type="NCBI Taxonomy" id="1461544"/>
    <lineage>
        <taxon>Eukaryota</taxon>
        <taxon>Viridiplantae</taxon>
        <taxon>Chlorophyta</taxon>
        <taxon>Chloropicophyceae</taxon>
        <taxon>Chloropicales</taxon>
        <taxon>Chloropicaceae</taxon>
        <taxon>Chloropicon</taxon>
    </lineage>
</organism>
<keyword evidence="3" id="KW-1185">Reference proteome</keyword>
<feature type="region of interest" description="Disordered" evidence="1">
    <location>
        <begin position="88"/>
        <end position="114"/>
    </location>
</feature>
<sequence length="114" mass="11880">MLTCTPTSARTVTRRLVTRAVVKPPSGKAKGKSPRDELFRTKNASALAYLTQSEGSEDASAALGLGGVYSAGNGASALEQASSLTAAHRALGSTEDEYDGNGMEFPVPEDPYLM</sequence>
<gene>
    <name evidence="2" type="ORF">HKI87_03g23550</name>
</gene>
<evidence type="ECO:0000313" key="3">
    <source>
        <dbReference type="Proteomes" id="UP001472866"/>
    </source>
</evidence>
<name>A0AAX4P409_9CHLO</name>
<evidence type="ECO:0000256" key="1">
    <source>
        <dbReference type="SAM" id="MobiDB-lite"/>
    </source>
</evidence>
<protein>
    <submittedName>
        <fullName evidence="2">Uncharacterized protein</fullName>
    </submittedName>
</protein>
<proteinExistence type="predicted"/>
<accession>A0AAX4P409</accession>
<evidence type="ECO:0000313" key="2">
    <source>
        <dbReference type="EMBL" id="WZN60821.1"/>
    </source>
</evidence>
<dbReference type="EMBL" id="CP151503">
    <property type="protein sequence ID" value="WZN60821.1"/>
    <property type="molecule type" value="Genomic_DNA"/>
</dbReference>
<dbReference type="AlphaFoldDB" id="A0AAX4P409"/>
<reference evidence="2 3" key="1">
    <citation type="submission" date="2024-03" db="EMBL/GenBank/DDBJ databases">
        <title>Complete genome sequence of the green alga Chloropicon roscoffensis RCC1871.</title>
        <authorList>
            <person name="Lemieux C."/>
            <person name="Pombert J.-F."/>
            <person name="Otis C."/>
            <person name="Turmel M."/>
        </authorList>
    </citation>
    <scope>NUCLEOTIDE SEQUENCE [LARGE SCALE GENOMIC DNA]</scope>
    <source>
        <strain evidence="2 3">RCC1871</strain>
    </source>
</reference>
<dbReference type="Proteomes" id="UP001472866">
    <property type="component" value="Chromosome 03"/>
</dbReference>